<name>A0A9Q8P9W6_PASFU</name>
<dbReference type="EMBL" id="CP090168">
    <property type="protein sequence ID" value="UJO18571.1"/>
    <property type="molecule type" value="Genomic_DNA"/>
</dbReference>
<accession>A0A9Q8P9W6</accession>
<evidence type="ECO:0000256" key="2">
    <source>
        <dbReference type="SAM" id="Phobius"/>
    </source>
</evidence>
<dbReference type="GeneID" id="71987382"/>
<keyword evidence="2" id="KW-0472">Membrane</keyword>
<reference evidence="3" key="1">
    <citation type="submission" date="2021-12" db="EMBL/GenBank/DDBJ databases">
        <authorList>
            <person name="Zaccaron A."/>
            <person name="Stergiopoulos I."/>
        </authorList>
    </citation>
    <scope>NUCLEOTIDE SEQUENCE</scope>
    <source>
        <strain evidence="3">Race5_Kim</strain>
    </source>
</reference>
<evidence type="ECO:0000256" key="1">
    <source>
        <dbReference type="SAM" id="MobiDB-lite"/>
    </source>
</evidence>
<dbReference type="RefSeq" id="XP_047762937.1">
    <property type="nucleotide sequence ID" value="XM_047906652.1"/>
</dbReference>
<feature type="transmembrane region" description="Helical" evidence="2">
    <location>
        <begin position="157"/>
        <end position="180"/>
    </location>
</feature>
<dbReference type="OMA" id="EMSFKCR"/>
<feature type="transmembrane region" description="Helical" evidence="2">
    <location>
        <begin position="109"/>
        <end position="131"/>
    </location>
</feature>
<feature type="transmembrane region" description="Helical" evidence="2">
    <location>
        <begin position="63"/>
        <end position="80"/>
    </location>
</feature>
<organism evidence="3 4">
    <name type="scientific">Passalora fulva</name>
    <name type="common">Tomato leaf mold</name>
    <name type="synonym">Cladosporium fulvum</name>
    <dbReference type="NCBI Taxonomy" id="5499"/>
    <lineage>
        <taxon>Eukaryota</taxon>
        <taxon>Fungi</taxon>
        <taxon>Dikarya</taxon>
        <taxon>Ascomycota</taxon>
        <taxon>Pezizomycotina</taxon>
        <taxon>Dothideomycetes</taxon>
        <taxon>Dothideomycetidae</taxon>
        <taxon>Mycosphaerellales</taxon>
        <taxon>Mycosphaerellaceae</taxon>
        <taxon>Fulvia</taxon>
    </lineage>
</organism>
<reference evidence="3" key="2">
    <citation type="journal article" date="2022" name="Microb. Genom.">
        <title>A chromosome-scale genome assembly of the tomato pathogen Cladosporium fulvum reveals a compartmentalized genome architecture and the presence of a dispensable chromosome.</title>
        <authorList>
            <person name="Zaccaron A.Z."/>
            <person name="Chen L.H."/>
            <person name="Samaras A."/>
            <person name="Stergiopoulos I."/>
        </authorList>
    </citation>
    <scope>NUCLEOTIDE SEQUENCE</scope>
    <source>
        <strain evidence="3">Race5_Kim</strain>
    </source>
</reference>
<dbReference type="AlphaFoldDB" id="A0A9Q8P9W6"/>
<gene>
    <name evidence="3" type="ORF">CLAFUR5_07504</name>
</gene>
<protein>
    <submittedName>
        <fullName evidence="3">Uncharacterized protein</fullName>
    </submittedName>
</protein>
<keyword evidence="2" id="KW-0812">Transmembrane</keyword>
<sequence>MAIKYLQEKSESTISNTRPWTGKTGYITIVVCQHILLWCSLYVTASAIYALAVGAVFTNDIPSIVLFMVAGVLSSAYIGLQNITTRLRTKARDRWQSERADTCQALAQHVLRILFTIWMVTCGLSITFTAARRPLCEMHVGRPSSSVTPLDMGSTCIVNRIGIIVSCIALLACGGLFVLVHKVSDSSRAHLLGIVQEQDLMPFSLPYRSTADRRLGSEMSFKCRSSTSLASSTLPMPWSASTAFLVEPQHRHSQGLGIYTGHRSAPSLLSARPSLSSIRSHASLSLPPPPTSPLPPLPPLPVHIPNKCRATSALPALTLQKAVYPPRSTHGLQPKSILRPKSSHALSTNNLAVLAKGNTSQQSLSSIYSRSISGEQNSPLPPGMAYSPNVGARHSSLPRMPSNMSMSSRSSSSTSTATIKRSPLGNMTLAEPYANDLPLIRVDSHEVDEAVQLQRRLRSERVSVRAGLVKTSELEGYVDRHGDLSRISYEPLNVGKTSQETGHQTIGRLI</sequence>
<feature type="region of interest" description="Disordered" evidence="1">
    <location>
        <begin position="395"/>
        <end position="420"/>
    </location>
</feature>
<proteinExistence type="predicted"/>
<dbReference type="OrthoDB" id="3649466at2759"/>
<evidence type="ECO:0000313" key="4">
    <source>
        <dbReference type="Proteomes" id="UP000756132"/>
    </source>
</evidence>
<dbReference type="Proteomes" id="UP000756132">
    <property type="component" value="Chromosome 6"/>
</dbReference>
<feature type="transmembrane region" description="Helical" evidence="2">
    <location>
        <begin position="35"/>
        <end position="57"/>
    </location>
</feature>
<keyword evidence="2" id="KW-1133">Transmembrane helix</keyword>
<feature type="compositionally biased region" description="Low complexity" evidence="1">
    <location>
        <begin position="395"/>
        <end position="416"/>
    </location>
</feature>
<keyword evidence="4" id="KW-1185">Reference proteome</keyword>
<evidence type="ECO:0000313" key="3">
    <source>
        <dbReference type="EMBL" id="UJO18571.1"/>
    </source>
</evidence>
<dbReference type="KEGG" id="ffu:CLAFUR5_07504"/>